<organism evidence="1 2">
    <name type="scientific">Maritimibacter alkaliphilus HTCC2654</name>
    <dbReference type="NCBI Taxonomy" id="314271"/>
    <lineage>
        <taxon>Bacteria</taxon>
        <taxon>Pseudomonadati</taxon>
        <taxon>Pseudomonadota</taxon>
        <taxon>Alphaproteobacteria</taxon>
        <taxon>Rhodobacterales</taxon>
        <taxon>Roseobacteraceae</taxon>
        <taxon>Maritimibacter</taxon>
    </lineage>
</organism>
<evidence type="ECO:0000313" key="1">
    <source>
        <dbReference type="EMBL" id="EAQ12451.1"/>
    </source>
</evidence>
<sequence length="26" mass="2924">MLSFSTTDFDSFNFGIVHFPDQVSKG</sequence>
<accession>A3VGP6</accession>
<proteinExistence type="predicted"/>
<reference evidence="1 2" key="1">
    <citation type="journal article" date="2010" name="J. Bacteriol.">
        <title>Genome sequences of Pelagibaca bermudensis HTCC2601T and Maritimibacter alkaliphilus HTCC2654T, the type strains of two marine Roseobacter genera.</title>
        <authorList>
            <person name="Thrash J.C."/>
            <person name="Cho J.C."/>
            <person name="Ferriera S."/>
            <person name="Johnson J."/>
            <person name="Vergin K.L."/>
            <person name="Giovannoni S.J."/>
        </authorList>
    </citation>
    <scope>NUCLEOTIDE SEQUENCE [LARGE SCALE GENOMIC DNA]</scope>
    <source>
        <strain evidence="1 2">HTCC2654</strain>
    </source>
</reference>
<dbReference type="HOGENOM" id="CLU_3416848_0_0_5"/>
<gene>
    <name evidence="1" type="ORF">RB2654_14235</name>
</gene>
<dbReference type="AlphaFoldDB" id="A3VGP6"/>
<keyword evidence="2" id="KW-1185">Reference proteome</keyword>
<protein>
    <submittedName>
        <fullName evidence="1">Uncharacterized protein</fullName>
    </submittedName>
</protein>
<comment type="caution">
    <text evidence="1">The sequence shown here is derived from an EMBL/GenBank/DDBJ whole genome shotgun (WGS) entry which is preliminary data.</text>
</comment>
<name>A3VGP6_9RHOB</name>
<dbReference type="Proteomes" id="UP000002931">
    <property type="component" value="Unassembled WGS sequence"/>
</dbReference>
<evidence type="ECO:0000313" key="2">
    <source>
        <dbReference type="Proteomes" id="UP000002931"/>
    </source>
</evidence>
<dbReference type="EMBL" id="AAMT01000008">
    <property type="protein sequence ID" value="EAQ12451.1"/>
    <property type="molecule type" value="Genomic_DNA"/>
</dbReference>